<dbReference type="Pfam" id="PF19878">
    <property type="entry name" value="DUF6351"/>
    <property type="match status" value="1"/>
</dbReference>
<keyword evidence="3" id="KW-1185">Reference proteome</keyword>
<dbReference type="InterPro" id="IPR045556">
    <property type="entry name" value="DUF6351"/>
</dbReference>
<dbReference type="EMBL" id="WLZY01000013">
    <property type="protein sequence ID" value="NDL60630.1"/>
    <property type="molecule type" value="Genomic_DNA"/>
</dbReference>
<dbReference type="Proteomes" id="UP000460435">
    <property type="component" value="Unassembled WGS sequence"/>
</dbReference>
<evidence type="ECO:0000259" key="1">
    <source>
        <dbReference type="Pfam" id="PF19878"/>
    </source>
</evidence>
<name>A0A7K3MBT5_9ACTN</name>
<accession>A0A7K3MBT5</accession>
<protein>
    <recommendedName>
        <fullName evidence="1">DUF6351 domain-containing protein</fullName>
    </recommendedName>
</protein>
<comment type="caution">
    <text evidence="2">The sequence shown here is derived from an EMBL/GenBank/DDBJ whole genome shotgun (WGS) entry which is preliminary data.</text>
</comment>
<evidence type="ECO:0000313" key="2">
    <source>
        <dbReference type="EMBL" id="NDL60630.1"/>
    </source>
</evidence>
<organism evidence="2 3">
    <name type="scientific">Phytoactinopolyspora mesophila</name>
    <dbReference type="NCBI Taxonomy" id="2650750"/>
    <lineage>
        <taxon>Bacteria</taxon>
        <taxon>Bacillati</taxon>
        <taxon>Actinomycetota</taxon>
        <taxon>Actinomycetes</taxon>
        <taxon>Jiangellales</taxon>
        <taxon>Jiangellaceae</taxon>
        <taxon>Phytoactinopolyspora</taxon>
    </lineage>
</organism>
<dbReference type="AlphaFoldDB" id="A0A7K3MBT5"/>
<proteinExistence type="predicted"/>
<reference evidence="2 3" key="1">
    <citation type="submission" date="2019-11" db="EMBL/GenBank/DDBJ databases">
        <authorList>
            <person name="Li X.-J."/>
            <person name="Feng X.-M."/>
        </authorList>
    </citation>
    <scope>NUCLEOTIDE SEQUENCE [LARGE SCALE GENOMIC DNA]</scope>
    <source>
        <strain evidence="2 3">XMNu-373</strain>
    </source>
</reference>
<sequence>MSGRSDMVTGGDALVQVELPRQVPYQTVSITVDGRDITGAFDVDRAARTMTGLVTDLEDGENELLVQVKGRSRPSAALTLVNHPVEGPVFSGPHQQPFACETQAFTMPVLGGDLGEPLDEDCSIETRVDYFYRTASGGFSVWPDGASSYPENLATTTTRDGAEVPFIVRMETGTLNRAIYQTSILHDPLGEPEPDFTSRPAGWNGAAIFTLGGGCTNGWYRQGNRTGGVTNAFMLGEGYALMSSSLNVFGVNCSDLTAAESAMMVKERFVEAYGPIDHVIGFGASGGSYQGHQISDNYPGIFDGIVVGQSFPEVGFGTVNFITDAWLLDTYFTGAAVEWTEEQQRAVTGFVTYATAPNVANGARRISPTSFCSIVPAGLRYHPQNNPDGVRCGVHDHTVNVYGTDPETGFARRPLDNEGIQYGLAALNDGVISVEQFLDLNEHVGGFDNDANIRAERTVADLDAARAAYQTGRLTNGGGGLAETPIIDYRAYQDEIPTGDIHVRYHTFSMRERLEKANGTAVNHVSLLEDRRYGGFSTNSPLLRHGVTQMDTWLRNLAADHSDRDQIDKIADARPAELIEGCNTRDNDPMFIAQDLNRDPASECEQLYPSASFPREVAGESVAADIIKCQRKDPDPADYDVDFTDEQWDRLQAIFADGVCDYSKPGFEQQGLAGTWLRH</sequence>
<evidence type="ECO:0000313" key="3">
    <source>
        <dbReference type="Proteomes" id="UP000460435"/>
    </source>
</evidence>
<gene>
    <name evidence="2" type="ORF">F7O44_26470</name>
</gene>
<feature type="domain" description="DUF6351" evidence="1">
    <location>
        <begin position="1"/>
        <end position="670"/>
    </location>
</feature>